<protein>
    <submittedName>
        <fullName evidence="2">Uncharacterized protein</fullName>
    </submittedName>
</protein>
<comment type="caution">
    <text evidence="2">The sequence shown here is derived from an EMBL/GenBank/DDBJ whole genome shotgun (WGS) entry which is preliminary data.</text>
</comment>
<evidence type="ECO:0000256" key="1">
    <source>
        <dbReference type="SAM" id="MobiDB-lite"/>
    </source>
</evidence>
<sequence length="83" mass="9146">MSCSVLRTESDRPIRTGRCDMQSAVITALSREKPSRGHHTPARSQQDPSPAKRDEPGPWRSCLLQEGDIFIPPLHVAPAIKSS</sequence>
<feature type="compositionally biased region" description="Basic and acidic residues" evidence="1">
    <location>
        <begin position="8"/>
        <end position="18"/>
    </location>
</feature>
<evidence type="ECO:0000313" key="2">
    <source>
        <dbReference type="EMBL" id="TNN83984.1"/>
    </source>
</evidence>
<evidence type="ECO:0000313" key="3">
    <source>
        <dbReference type="Proteomes" id="UP000314294"/>
    </source>
</evidence>
<dbReference type="Proteomes" id="UP000314294">
    <property type="component" value="Unassembled WGS sequence"/>
</dbReference>
<organism evidence="2 3">
    <name type="scientific">Liparis tanakae</name>
    <name type="common">Tanaka's snailfish</name>
    <dbReference type="NCBI Taxonomy" id="230148"/>
    <lineage>
        <taxon>Eukaryota</taxon>
        <taxon>Metazoa</taxon>
        <taxon>Chordata</taxon>
        <taxon>Craniata</taxon>
        <taxon>Vertebrata</taxon>
        <taxon>Euteleostomi</taxon>
        <taxon>Actinopterygii</taxon>
        <taxon>Neopterygii</taxon>
        <taxon>Teleostei</taxon>
        <taxon>Neoteleostei</taxon>
        <taxon>Acanthomorphata</taxon>
        <taxon>Eupercaria</taxon>
        <taxon>Perciformes</taxon>
        <taxon>Cottioidei</taxon>
        <taxon>Cottales</taxon>
        <taxon>Liparidae</taxon>
        <taxon>Liparis</taxon>
    </lineage>
</organism>
<dbReference type="EMBL" id="SRLO01000030">
    <property type="protein sequence ID" value="TNN83984.1"/>
    <property type="molecule type" value="Genomic_DNA"/>
</dbReference>
<keyword evidence="3" id="KW-1185">Reference proteome</keyword>
<reference evidence="2 3" key="1">
    <citation type="submission" date="2019-03" db="EMBL/GenBank/DDBJ databases">
        <title>First draft genome of Liparis tanakae, snailfish: a comprehensive survey of snailfish specific genes.</title>
        <authorList>
            <person name="Kim W."/>
            <person name="Song I."/>
            <person name="Jeong J.-H."/>
            <person name="Kim D."/>
            <person name="Kim S."/>
            <person name="Ryu S."/>
            <person name="Song J.Y."/>
            <person name="Lee S.K."/>
        </authorList>
    </citation>
    <scope>NUCLEOTIDE SEQUENCE [LARGE SCALE GENOMIC DNA]</scope>
    <source>
        <tissue evidence="2">Muscle</tissue>
    </source>
</reference>
<name>A0A4Z2J2A9_9TELE</name>
<proteinExistence type="predicted"/>
<gene>
    <name evidence="2" type="ORF">EYF80_005855</name>
</gene>
<feature type="region of interest" description="Disordered" evidence="1">
    <location>
        <begin position="1"/>
        <end position="59"/>
    </location>
</feature>
<accession>A0A4Z2J2A9</accession>
<dbReference type="AlphaFoldDB" id="A0A4Z2J2A9"/>